<dbReference type="InterPro" id="IPR021958">
    <property type="entry name" value="DUF3575"/>
</dbReference>
<name>A0ABX2APR2_9BACT</name>
<evidence type="ECO:0000256" key="1">
    <source>
        <dbReference type="SAM" id="SignalP"/>
    </source>
</evidence>
<feature type="signal peptide" evidence="1">
    <location>
        <begin position="1"/>
        <end position="21"/>
    </location>
</feature>
<comment type="caution">
    <text evidence="2">The sequence shown here is derived from an EMBL/GenBank/DDBJ whole genome shotgun (WGS) entry which is preliminary data.</text>
</comment>
<evidence type="ECO:0000313" key="3">
    <source>
        <dbReference type="Proteomes" id="UP000714420"/>
    </source>
</evidence>
<organism evidence="2 3">
    <name type="scientific">Xylanibacter muris</name>
    <dbReference type="NCBI Taxonomy" id="2736290"/>
    <lineage>
        <taxon>Bacteria</taxon>
        <taxon>Pseudomonadati</taxon>
        <taxon>Bacteroidota</taxon>
        <taxon>Bacteroidia</taxon>
        <taxon>Bacteroidales</taxon>
        <taxon>Prevotellaceae</taxon>
        <taxon>Xylanibacter</taxon>
    </lineage>
</organism>
<sequence>MRMKKLLFVVVVIISSVGAKAQMLALNTDVMLDAFQTPNLGVEIVTGERSTLGLNVFGNHNPWGVDMRITGVQPEYRYFISGRPMHKLFVGLGAIGADYDISWKGKKYDGMLFGGGLTFGYVLNLSQRFNIDFHAGFGLLFYKHSEYYKNDSYKEDFYVGGVPETNADGYMLMPTRIGVSVSYILK</sequence>
<accession>A0ABX2APR2</accession>
<dbReference type="Proteomes" id="UP000714420">
    <property type="component" value="Unassembled WGS sequence"/>
</dbReference>
<feature type="chain" id="PRO_5047111723" evidence="1">
    <location>
        <begin position="22"/>
        <end position="186"/>
    </location>
</feature>
<dbReference type="Pfam" id="PF12099">
    <property type="entry name" value="DUF3575"/>
    <property type="match status" value="1"/>
</dbReference>
<evidence type="ECO:0000313" key="2">
    <source>
        <dbReference type="EMBL" id="NPD93231.1"/>
    </source>
</evidence>
<protein>
    <submittedName>
        <fullName evidence="2">DUF3575 domain-containing protein</fullName>
    </submittedName>
</protein>
<keyword evidence="3" id="KW-1185">Reference proteome</keyword>
<reference evidence="2 3" key="1">
    <citation type="submission" date="2020-05" db="EMBL/GenBank/DDBJ databases">
        <title>Distinct polysaccharide utilization as determinants for interspecies competition between intestinal Prevotella spp.</title>
        <authorList>
            <person name="Galvez E.J.C."/>
            <person name="Iljazovic A."/>
            <person name="Strowig T."/>
        </authorList>
    </citation>
    <scope>NUCLEOTIDE SEQUENCE [LARGE SCALE GENOMIC DNA]</scope>
    <source>
        <strain evidence="2 3">PMUR</strain>
    </source>
</reference>
<gene>
    <name evidence="2" type="ORF">HPS56_13015</name>
</gene>
<keyword evidence="1" id="KW-0732">Signal</keyword>
<proteinExistence type="predicted"/>
<dbReference type="EMBL" id="JABKKF010000020">
    <property type="protein sequence ID" value="NPD93231.1"/>
    <property type="molecule type" value="Genomic_DNA"/>
</dbReference>